<dbReference type="NCBIfam" id="NF007773">
    <property type="entry name" value="PRK10459.1"/>
    <property type="match status" value="1"/>
</dbReference>
<evidence type="ECO:0000256" key="2">
    <source>
        <dbReference type="ARBA" id="ARBA00007430"/>
    </source>
</evidence>
<dbReference type="Pfam" id="PF13440">
    <property type="entry name" value="Polysacc_synt_3"/>
    <property type="match status" value="1"/>
</dbReference>
<evidence type="ECO:0000256" key="1">
    <source>
        <dbReference type="ARBA" id="ARBA00004651"/>
    </source>
</evidence>
<feature type="transmembrane region" description="Helical" evidence="7">
    <location>
        <begin position="381"/>
        <end position="402"/>
    </location>
</feature>
<accession>A0A947DCS8</accession>
<reference evidence="8" key="2">
    <citation type="journal article" date="2021" name="Mar. Drugs">
        <title>Genome Reduction and Secondary Metabolism of the Marine Sponge-Associated Cyanobacterium Leptothoe.</title>
        <authorList>
            <person name="Konstantinou D."/>
            <person name="Popin R.V."/>
            <person name="Fewer D.P."/>
            <person name="Sivonen K."/>
            <person name="Gkelis S."/>
        </authorList>
    </citation>
    <scope>NUCLEOTIDE SEQUENCE</scope>
    <source>
        <strain evidence="8">TAU-MAC 1115</strain>
    </source>
</reference>
<gene>
    <name evidence="8" type="ORF">IXB50_04030</name>
</gene>
<dbReference type="PANTHER" id="PTHR30250:SF10">
    <property type="entry name" value="LIPOPOLYSACCHARIDE BIOSYNTHESIS PROTEIN WZXC"/>
    <property type="match status" value="1"/>
</dbReference>
<feature type="transmembrane region" description="Helical" evidence="7">
    <location>
        <begin position="81"/>
        <end position="106"/>
    </location>
</feature>
<evidence type="ECO:0000313" key="9">
    <source>
        <dbReference type="Proteomes" id="UP000717364"/>
    </source>
</evidence>
<evidence type="ECO:0000256" key="5">
    <source>
        <dbReference type="ARBA" id="ARBA00022989"/>
    </source>
</evidence>
<feature type="transmembrane region" description="Helical" evidence="7">
    <location>
        <begin position="112"/>
        <end position="135"/>
    </location>
</feature>
<comment type="caution">
    <text evidence="8">The sequence shown here is derived from an EMBL/GenBank/DDBJ whole genome shotgun (WGS) entry which is preliminary data.</text>
</comment>
<evidence type="ECO:0000256" key="4">
    <source>
        <dbReference type="ARBA" id="ARBA00022692"/>
    </source>
</evidence>
<keyword evidence="6 7" id="KW-0472">Membrane</keyword>
<keyword evidence="9" id="KW-1185">Reference proteome</keyword>
<dbReference type="Proteomes" id="UP000717364">
    <property type="component" value="Unassembled WGS sequence"/>
</dbReference>
<dbReference type="AlphaFoldDB" id="A0A947DCS8"/>
<keyword evidence="5 7" id="KW-1133">Transmembrane helix</keyword>
<feature type="transmembrane region" description="Helical" evidence="7">
    <location>
        <begin position="41"/>
        <end position="60"/>
    </location>
</feature>
<dbReference type="PANTHER" id="PTHR30250">
    <property type="entry name" value="PST FAMILY PREDICTED COLANIC ACID TRANSPORTER"/>
    <property type="match status" value="1"/>
</dbReference>
<comment type="subcellular location">
    <subcellularLocation>
        <location evidence="1">Cell membrane</location>
        <topology evidence="1">Multi-pass membrane protein</topology>
    </subcellularLocation>
</comment>
<feature type="transmembrane region" description="Helical" evidence="7">
    <location>
        <begin position="318"/>
        <end position="341"/>
    </location>
</feature>
<feature type="transmembrane region" description="Helical" evidence="7">
    <location>
        <begin position="147"/>
        <end position="166"/>
    </location>
</feature>
<name>A0A947DCS8_9CYAN</name>
<evidence type="ECO:0000256" key="6">
    <source>
        <dbReference type="ARBA" id="ARBA00023136"/>
    </source>
</evidence>
<keyword evidence="4 7" id="KW-0812">Transmembrane</keyword>
<evidence type="ECO:0000256" key="7">
    <source>
        <dbReference type="SAM" id="Phobius"/>
    </source>
</evidence>
<dbReference type="GO" id="GO:0005886">
    <property type="term" value="C:plasma membrane"/>
    <property type="evidence" value="ECO:0007669"/>
    <property type="project" value="UniProtKB-SubCell"/>
</dbReference>
<comment type="similarity">
    <text evidence="2">Belongs to the polysaccharide synthase family.</text>
</comment>
<feature type="transmembrane region" description="Helical" evidence="7">
    <location>
        <begin position="172"/>
        <end position="191"/>
    </location>
</feature>
<keyword evidence="3" id="KW-1003">Cell membrane</keyword>
<protein>
    <submittedName>
        <fullName evidence="8">MOP flippase family protein</fullName>
    </submittedName>
</protein>
<sequence length="481" mass="52906">MSLREKATSGIKWSAISQVGRQVMQFFTTAVLARLLSPDDFGLLGMATIVIGFVNLFKDLGTSSAIIQKSEISDSLVHSIFWVNVAFGIAGTLVLLLVAPLIAAFYSEPRLIPVLRLLSLTFGISGLSILQKALLEKDLAFNALAKIELAAVVLGALIGIGMAFMGLGVWSLVYQAIVVAGVTTLLTLGAIRWRPKLFFSLKDIQQVSSYSLNLTGFNIFNFFARNADYLLIGKFLGTEALGYYTLAYRLMLYPLQNISTVITRVMFPTFVQIQNDNVRFKQAYLKVVSTIALVTFPMMMGLLVLSEPFVMTFFGDKWQPVILLLMILSPVGLLQSIVTTVGTIYTAKGRTDWMFIWGVGSGLVVTTAIAIGLRWDIIGVATAYAIAVAVLSYHNFAIPFQLIELRVRNMLRVLWRPFMVSICMLAVLVGLKMWILPVTFAPSVVLAVLVVSGLTSYLLASWLLNQEQMSSLLTTFGCQKN</sequence>
<feature type="transmembrane region" description="Helical" evidence="7">
    <location>
        <begin position="283"/>
        <end position="306"/>
    </location>
</feature>
<reference evidence="8" key="1">
    <citation type="submission" date="2020-11" db="EMBL/GenBank/DDBJ databases">
        <authorList>
            <person name="Konstantinou D."/>
            <person name="Gkelis S."/>
            <person name="Popin R."/>
            <person name="Fewer D."/>
            <person name="Sivonen K."/>
        </authorList>
    </citation>
    <scope>NUCLEOTIDE SEQUENCE</scope>
    <source>
        <strain evidence="8">TAU-MAC 1115</strain>
    </source>
</reference>
<dbReference type="InterPro" id="IPR050833">
    <property type="entry name" value="Poly_Biosynth_Transport"/>
</dbReference>
<feature type="transmembrane region" description="Helical" evidence="7">
    <location>
        <begin position="353"/>
        <end position="375"/>
    </location>
</feature>
<evidence type="ECO:0000256" key="3">
    <source>
        <dbReference type="ARBA" id="ARBA00022475"/>
    </source>
</evidence>
<organism evidence="8 9">
    <name type="scientific">Leptothoe spongobia TAU-MAC 1115</name>
    <dbReference type="NCBI Taxonomy" id="1967444"/>
    <lineage>
        <taxon>Bacteria</taxon>
        <taxon>Bacillati</taxon>
        <taxon>Cyanobacteriota</taxon>
        <taxon>Cyanophyceae</taxon>
        <taxon>Nodosilineales</taxon>
        <taxon>Cymatolegaceae</taxon>
        <taxon>Leptothoe</taxon>
        <taxon>Leptothoe spongobia</taxon>
    </lineage>
</organism>
<feature type="transmembrane region" description="Helical" evidence="7">
    <location>
        <begin position="414"/>
        <end position="435"/>
    </location>
</feature>
<feature type="transmembrane region" description="Helical" evidence="7">
    <location>
        <begin position="441"/>
        <end position="464"/>
    </location>
</feature>
<dbReference type="CDD" id="cd13127">
    <property type="entry name" value="MATE_tuaB_like"/>
    <property type="match status" value="1"/>
</dbReference>
<evidence type="ECO:0000313" key="8">
    <source>
        <dbReference type="EMBL" id="MBT9314588.1"/>
    </source>
</evidence>
<dbReference type="EMBL" id="JADOES010000005">
    <property type="protein sequence ID" value="MBT9314588.1"/>
    <property type="molecule type" value="Genomic_DNA"/>
</dbReference>
<proteinExistence type="inferred from homology"/>